<dbReference type="EMBL" id="FQNF01000001">
    <property type="protein sequence ID" value="SGZ37886.1"/>
    <property type="molecule type" value="Genomic_DNA"/>
</dbReference>
<accession>A0A1L0FE49</accession>
<proteinExistence type="predicted"/>
<dbReference type="OrthoDB" id="3973275at2759"/>
<evidence type="ECO:0000313" key="2">
    <source>
        <dbReference type="EMBL" id="SGZ37886.1"/>
    </source>
</evidence>
<protein>
    <submittedName>
        <fullName evidence="2">Uncharacterized protein</fullName>
    </submittedName>
</protein>
<name>A0A1L0FE49_9ASCO</name>
<dbReference type="Proteomes" id="UP000183365">
    <property type="component" value="Unassembled WGS sequence"/>
</dbReference>
<feature type="compositionally biased region" description="Basic residues" evidence="1">
    <location>
        <begin position="436"/>
        <end position="445"/>
    </location>
</feature>
<organism evidence="2 3">
    <name type="scientific">Hanseniaspora guilliermondii</name>
    <dbReference type="NCBI Taxonomy" id="56406"/>
    <lineage>
        <taxon>Eukaryota</taxon>
        <taxon>Fungi</taxon>
        <taxon>Dikarya</taxon>
        <taxon>Ascomycota</taxon>
        <taxon>Saccharomycotina</taxon>
        <taxon>Saccharomycetes</taxon>
        <taxon>Saccharomycodales</taxon>
        <taxon>Saccharomycodaceae</taxon>
        <taxon>Hanseniaspora</taxon>
    </lineage>
</organism>
<reference evidence="3" key="1">
    <citation type="submission" date="2016-11" db="EMBL/GenBank/DDBJ databases">
        <authorList>
            <person name="Guldener U."/>
        </authorList>
    </citation>
    <scope>NUCLEOTIDE SEQUENCE [LARGE SCALE GENOMIC DNA]</scope>
</reference>
<evidence type="ECO:0000313" key="3">
    <source>
        <dbReference type="Proteomes" id="UP000183365"/>
    </source>
</evidence>
<feature type="compositionally biased region" description="Acidic residues" evidence="1">
    <location>
        <begin position="615"/>
        <end position="627"/>
    </location>
</feature>
<sequence>MRRQRTRKNFSRNDEMNIQKYVNLLWIESDEKIKLITNKPLFYLQNVFRKSVEAFRKESKLLFFNSRKSTGTYEVFTICADFLYEVSDKNISDIMDFQFLVQFFEALKVFSEDIDYGEPITNLEGTRKIKQNYLNLIVQLYGTCRVFELIENLLSGAFFVLTNDKYQMFETFLNDAATSLVEIYNYSKIFANSLLTNVYEFDGFIELDTLDFETSIALKYVILHLKFMKYTVNTSGNLDIRYEYYHSFPNIYDILLEIKATCSLSRWCDSGYRLKDYFKLMELVSKFKEYDSLLTINHFSDSDLLKQVQSAILDFLNYIIEENVLIDINKLLRHTDIIRLQPRYYFIEDPAFKKRRSKPTQSNISVDSTNEENLPLLKGELEDRSKSFTDDAKSSSSDGALSEDDQEYLKTYLDFHSISTINKSANNANEAEISKKLHPKTNKAKNGKDLKKVETNSSNAEVISIYFFKDMRKMSLDLLEEIFFLLNKRDFKPVSIHNYWNIDKTILDLYAQNQIKLNKNMNFIKHPEKYVDVVLELDTSNCIEWLSNKYQSFYPADIESILVQTEYDYCRTIEVLQEALEGNFGVLENFIEDIEDSKDNLSINETKEADFDELSENCEVQDSDESDHEGGRDNFSIENIQDPPKLMSAEANYYNVPVDYNEFDSEIKAANQEEFDGVSFKNTNDIKMKSVVDISATYQKLADIQLQNRKEVSDVIAKLFNINSDTFAAICNMDDTPSSIVKKVWQKTGSAVLSKLEIEEYEEEETETILVKNNEEVEIFLSYDELVIWKEIFPSVPNSILKEKYYDSNGNSDVLLNELEYYVQSISHKDNGKTITHDFQSSNEKKIIRLNEAMIRCIDKISHQVKDKTIIILNDQNSNFSATKKKVSIAQKFLNLTLQFAEYCLMVSSYDFSKAVLECVLNYEALSNDLKRNFDNIINVDGYDESFNLVVCKQYDIKSNSAPKFRQPRYYPIKNIMVDPEEVEKYVYFLQNIPGMRQFNLIFALKVLEFFNIEVQASIELLVLIKKLEKIEYINSETEYLTKDDLISGLQSYVQKQEFIDNESLSSPLIKTIEKESIKTIKKKVINVREVEKPGPRKDENCDSFELCKHKEIIDDALFELLSSCVISMSGLGKLESILLVDLSVEKWWSEELRQRQIKCYQPDIQSNYTLCNYVWPLDIIKSPDVDIDPILKDTYSLVCEFLVAKDFLIIDNEACIEVIGKII</sequence>
<gene>
    <name evidence="2" type="ORF">HGUI_00086</name>
</gene>
<dbReference type="AlphaFoldDB" id="A0A1L0FE49"/>
<evidence type="ECO:0000256" key="1">
    <source>
        <dbReference type="SAM" id="MobiDB-lite"/>
    </source>
</evidence>
<dbReference type="VEuPathDB" id="FungiDB:HGUI_00086"/>
<feature type="region of interest" description="Disordered" evidence="1">
    <location>
        <begin position="615"/>
        <end position="639"/>
    </location>
</feature>
<keyword evidence="3" id="KW-1185">Reference proteome</keyword>
<feature type="region of interest" description="Disordered" evidence="1">
    <location>
        <begin position="430"/>
        <end position="449"/>
    </location>
</feature>